<sequence>MLTDLLMRKILNILSARHRSGHAASTLETNALDVAIWSVAMLVDDRVAFESQAADVAEKLGAGAIDMLLSRLHMPTQPTPKTFESDTRGLGAWLAAWQFAIFEVLYHFRDSALDALREIAWGEYDWTQGNALEILVRLAAKGIGRELTIADFHRNFEHVSEEAKRYAVGPLLHRAKFDPEVAATVSELDSVREWREVVHELEGSKR</sequence>
<dbReference type="AlphaFoldDB" id="A0A103RVJ5"/>
<protein>
    <submittedName>
        <fullName evidence="1">Uncharacterized protein</fullName>
    </submittedName>
</protein>
<reference evidence="1 2" key="1">
    <citation type="submission" date="2015-11" db="EMBL/GenBank/DDBJ databases">
        <title>Expanding the genomic diversity of Burkholderia species for the development of highly accurate diagnostics.</title>
        <authorList>
            <person name="Sahl J."/>
            <person name="Keim P."/>
            <person name="Wagner D."/>
        </authorList>
    </citation>
    <scope>NUCLEOTIDE SEQUENCE [LARGE SCALE GENOMIC DNA]</scope>
    <source>
        <strain evidence="1 2">MSMB2036</strain>
    </source>
</reference>
<proteinExistence type="predicted"/>
<evidence type="ECO:0000313" key="1">
    <source>
        <dbReference type="EMBL" id="KVG74852.1"/>
    </source>
</evidence>
<gene>
    <name evidence="1" type="ORF">WJ33_15175</name>
</gene>
<dbReference type="Proteomes" id="UP000064029">
    <property type="component" value="Unassembled WGS sequence"/>
</dbReference>
<dbReference type="EMBL" id="LOXM01000025">
    <property type="protein sequence ID" value="KVG74852.1"/>
    <property type="molecule type" value="Genomic_DNA"/>
</dbReference>
<evidence type="ECO:0000313" key="2">
    <source>
        <dbReference type="Proteomes" id="UP000064029"/>
    </source>
</evidence>
<name>A0A103RVJ5_9BURK</name>
<comment type="caution">
    <text evidence="1">The sequence shown here is derived from an EMBL/GenBank/DDBJ whole genome shotgun (WGS) entry which is preliminary data.</text>
</comment>
<accession>A0A103RVJ5</accession>
<organism evidence="1 2">
    <name type="scientific">Burkholderia ubonensis</name>
    <dbReference type="NCBI Taxonomy" id="101571"/>
    <lineage>
        <taxon>Bacteria</taxon>
        <taxon>Pseudomonadati</taxon>
        <taxon>Pseudomonadota</taxon>
        <taxon>Betaproteobacteria</taxon>
        <taxon>Burkholderiales</taxon>
        <taxon>Burkholderiaceae</taxon>
        <taxon>Burkholderia</taxon>
        <taxon>Burkholderia cepacia complex</taxon>
    </lineage>
</organism>